<dbReference type="PANTHER" id="PTHR32305">
    <property type="match status" value="1"/>
</dbReference>
<keyword evidence="1" id="KW-0812">Transmembrane</keyword>
<keyword evidence="1" id="KW-1133">Transmembrane helix</keyword>
<dbReference type="Proteomes" id="UP001609821">
    <property type="component" value="Unassembled WGS sequence"/>
</dbReference>
<evidence type="ECO:0000256" key="1">
    <source>
        <dbReference type="SAM" id="Phobius"/>
    </source>
</evidence>
<dbReference type="PANTHER" id="PTHR32305:SF15">
    <property type="entry name" value="PROTEIN RHSA-RELATED"/>
    <property type="match status" value="1"/>
</dbReference>
<dbReference type="RefSeq" id="WP_395247371.1">
    <property type="nucleotide sequence ID" value="NZ_JBINXA010000009.1"/>
</dbReference>
<proteinExistence type="predicted"/>
<comment type="caution">
    <text evidence="2">The sequence shown here is derived from an EMBL/GenBank/DDBJ whole genome shotgun (WGS) entry which is preliminary data.</text>
</comment>
<accession>A0ABW7M219</accession>
<feature type="transmembrane region" description="Helical" evidence="1">
    <location>
        <begin position="711"/>
        <end position="733"/>
    </location>
</feature>
<gene>
    <name evidence="2" type="ORF">ACHMWK_18195</name>
</gene>
<dbReference type="InterPro" id="IPR050708">
    <property type="entry name" value="T6SS_VgrG/RHS"/>
</dbReference>
<evidence type="ECO:0000313" key="3">
    <source>
        <dbReference type="Proteomes" id="UP001609821"/>
    </source>
</evidence>
<dbReference type="Gene3D" id="2.180.10.10">
    <property type="entry name" value="RHS repeat-associated core"/>
    <property type="match status" value="1"/>
</dbReference>
<dbReference type="NCBIfam" id="TIGR03696">
    <property type="entry name" value="Rhs_assc_core"/>
    <property type="match status" value="1"/>
</dbReference>
<keyword evidence="1" id="KW-0472">Membrane</keyword>
<organism evidence="2 3">
    <name type="scientific">Pseudomonas kulmbachensis</name>
    <dbReference type="NCBI Taxonomy" id="3043408"/>
    <lineage>
        <taxon>Bacteria</taxon>
        <taxon>Pseudomonadati</taxon>
        <taxon>Pseudomonadota</taxon>
        <taxon>Gammaproteobacteria</taxon>
        <taxon>Pseudomonadales</taxon>
        <taxon>Pseudomonadaceae</taxon>
        <taxon>Pseudomonas</taxon>
    </lineage>
</organism>
<feature type="transmembrane region" description="Helical" evidence="1">
    <location>
        <begin position="745"/>
        <end position="769"/>
    </location>
</feature>
<sequence length="998" mass="106286">MKSSLHEATPNLSVIDPRGLTIRGVAYHRAVIQQPPEARVTRQVFDAAGRVVAHRDPRFAATSSAPNLTTVFSLSARPLLSNSVDAGWCLRLFGATAEIRCEWDGRHNRRLSEYDDLLRPVAIIEQTGNAPPCVTERFTYADCSSSFAAHNLCASLIRHDDPAGCRTYADYGLLGQPLAQTQCFLSDPVAPDWPQSLSGREALLERDDQGVAQTYTTRWQYNALATVLSQCDALGNTQSFHYDIAGQLALTSLKPADQSSTTLLLQGRSYNAFGQVQSETFGNGVSATAIYSPVDGRLQRLRAVKANKVLQHLSYTYDPVGNVMSIEDAAQPTDWFAGEQVDPVNRYVYDTLGQLVQASGRESVLAGIQPGLPGLVLPGGGDASRLRNYTQTFSYDAAGNLLSLKHGQLPQRTMKVDALSNRSLYQVDASNPPDISNSFDANGNLLHLAGAQHMHWDVRNQLQRVTQVVREDATNDDEVYVYGAGGQRQRKIRVQQARAVEHVAQVRYLPGLEIRTNSATGEVLHVSTLQAGRIHVRHLHWSAHRKVSPAPQWRYGLGNHLGSSTLELDDLGDVVSHEDYYPFGGTAWWAARNRVDASYKVIRYSGKECDASGLYYYGLRYYAPWLQRWINPDPLGAADGLNLFAMVHNNPIGYVDVQGAFATPCQIAQAACAGATRDGVATVVAATARYFSAEQLSGLPVNTANITAMTVAGAVSGGMAGLYVGGGLGASLVANSRFRDSRAALWAGAAVGGLLGAATGAAPSILGYFSAMSSLGTAAPSHNKIAISQIAATVNAMTREILQQASAELGPRIAWSERPRLAGVAGAAVTYGSGLAGIGAVEHLVPKAVSSIAGGMAGEMIDSAGGTVTRGLHSDAKFVSGTNQLTNPFQADKYIGTLHGIATRTAVAAATAILNIGVAQTGLDSGSQLGAIVNRTLGMVGEGRVLTGSYVQDGTEALGLSGADVNNDPATMYPRNKWSLSNQMPLGVSGKFTPSCNV</sequence>
<dbReference type="EMBL" id="JBINXB010000032">
    <property type="protein sequence ID" value="MFH6567895.1"/>
    <property type="molecule type" value="Genomic_DNA"/>
</dbReference>
<name>A0ABW7M219_9PSED</name>
<dbReference type="InterPro" id="IPR022385">
    <property type="entry name" value="Rhs_assc_core"/>
</dbReference>
<reference evidence="2 3" key="1">
    <citation type="submission" date="2024-10" db="EMBL/GenBank/DDBJ databases">
        <title>Aeromonas and Pseudomonas from the Cagarras Archipelago, Rio de Janeiro, Brazil.</title>
        <authorList>
            <person name="Canellas A.L.B."/>
            <person name="Laport M.S."/>
        </authorList>
    </citation>
    <scope>NUCLEOTIDE SEQUENCE [LARGE SCALE GENOMIC DNA]</scope>
    <source>
        <strain evidence="2 3">CPF-4</strain>
    </source>
</reference>
<evidence type="ECO:0000313" key="2">
    <source>
        <dbReference type="EMBL" id="MFH6567895.1"/>
    </source>
</evidence>
<protein>
    <submittedName>
        <fullName evidence="2">RHS repeat domain-containing protein</fullName>
    </submittedName>
</protein>
<keyword evidence="3" id="KW-1185">Reference proteome</keyword>